<name>A0A7S4DX27_9EUKA</name>
<dbReference type="Gene3D" id="3.40.50.300">
    <property type="entry name" value="P-loop containing nucleotide triphosphate hydrolases"/>
    <property type="match status" value="1"/>
</dbReference>
<proteinExistence type="predicted"/>
<accession>A0A7S4DX27</accession>
<dbReference type="AlphaFoldDB" id="A0A7S4DX27"/>
<feature type="region of interest" description="Disordered" evidence="1">
    <location>
        <begin position="85"/>
        <end position="107"/>
    </location>
</feature>
<evidence type="ECO:0000313" key="2">
    <source>
        <dbReference type="EMBL" id="CAE0676035.1"/>
    </source>
</evidence>
<sequence>MGKSFCDVQFTQLCKDPMAVVRGIYRHFDKKLSPEAERQMETYLKNNKRFKHGKPLVDLEGTFGVTERDMKLNAFVDYTKAFVMQKQQQQPTSPGALGDEGESAVKG</sequence>
<dbReference type="SUPFAM" id="SSF52540">
    <property type="entry name" value="P-loop containing nucleoside triphosphate hydrolases"/>
    <property type="match status" value="1"/>
</dbReference>
<protein>
    <submittedName>
        <fullName evidence="2">Uncharacterized protein</fullName>
    </submittedName>
</protein>
<dbReference type="InterPro" id="IPR027417">
    <property type="entry name" value="P-loop_NTPase"/>
</dbReference>
<reference evidence="2" key="1">
    <citation type="submission" date="2021-01" db="EMBL/GenBank/DDBJ databases">
        <authorList>
            <person name="Corre E."/>
            <person name="Pelletier E."/>
            <person name="Niang G."/>
            <person name="Scheremetjew M."/>
            <person name="Finn R."/>
            <person name="Kale V."/>
            <person name="Holt S."/>
            <person name="Cochrane G."/>
            <person name="Meng A."/>
            <person name="Brown T."/>
            <person name="Cohen L."/>
        </authorList>
    </citation>
    <scope>NUCLEOTIDE SEQUENCE</scope>
    <source>
        <strain evidence="2">CCCM811</strain>
    </source>
</reference>
<dbReference type="EMBL" id="HBIV01039230">
    <property type="protein sequence ID" value="CAE0676035.1"/>
    <property type="molecule type" value="Transcribed_RNA"/>
</dbReference>
<evidence type="ECO:0000256" key="1">
    <source>
        <dbReference type="SAM" id="MobiDB-lite"/>
    </source>
</evidence>
<organism evidence="2">
    <name type="scientific">Lotharella globosa</name>
    <dbReference type="NCBI Taxonomy" id="91324"/>
    <lineage>
        <taxon>Eukaryota</taxon>
        <taxon>Sar</taxon>
        <taxon>Rhizaria</taxon>
        <taxon>Cercozoa</taxon>
        <taxon>Chlorarachniophyceae</taxon>
        <taxon>Lotharella</taxon>
    </lineage>
</organism>
<gene>
    <name evidence="2" type="ORF">LGLO00237_LOCUS27813</name>
</gene>